<protein>
    <submittedName>
        <fullName evidence="1">RAP domain-containing protein, putative</fullName>
    </submittedName>
</protein>
<name>A0A9W5T933_BABOV</name>
<keyword evidence="2" id="KW-1185">Reference proteome</keyword>
<gene>
    <name evidence="1" type="ORF">BaOVIS_004940</name>
</gene>
<dbReference type="AlphaFoldDB" id="A0A9W5T933"/>
<dbReference type="Proteomes" id="UP001057455">
    <property type="component" value="Unassembled WGS sequence"/>
</dbReference>
<evidence type="ECO:0000313" key="2">
    <source>
        <dbReference type="Proteomes" id="UP001057455"/>
    </source>
</evidence>
<organism evidence="1 2">
    <name type="scientific">Babesia ovis</name>
    <dbReference type="NCBI Taxonomy" id="5869"/>
    <lineage>
        <taxon>Eukaryota</taxon>
        <taxon>Sar</taxon>
        <taxon>Alveolata</taxon>
        <taxon>Apicomplexa</taxon>
        <taxon>Aconoidasida</taxon>
        <taxon>Piroplasmida</taxon>
        <taxon>Babesiidae</taxon>
        <taxon>Babesia</taxon>
    </lineage>
</organism>
<sequence>MCNHVERLYEANMADVEVTNLLRLKLVDSLSEINTAIVMGRVLYLLGKSPSMDDNFFVMITNHIHRNQLYPAGDSPRLWCRYFKFIGDNRIYHRPLLEVLAAGFYDYLADRVESATGPCSRRMQEAVALASWALAISAPDLALDHLFGLMLRFVAQPGVDRSVVIRVYWSSAISNRLLENLDIKDIGRMLDETLAGSNVGPRHKSHLHQIYTTLRCLNMAGIEDKGLTKRCLESLHALRYGYNDSKISTSQRYVSDVLVRLGVPHRVEVLTPDLLSIDIAIEGDGEQIALEVDGPLHFIRVCDGNEDSTPMHTGPTRAKQTFLRSSGWLVVSAPPVKLDDGDDLASSIASVDMYYKKILMNSGSKYLNRLLG</sequence>
<dbReference type="EMBL" id="BLIY01000003">
    <property type="protein sequence ID" value="GFE53090.1"/>
    <property type="molecule type" value="Genomic_DNA"/>
</dbReference>
<dbReference type="OrthoDB" id="2019031at2759"/>
<evidence type="ECO:0000313" key="1">
    <source>
        <dbReference type="EMBL" id="GFE53090.1"/>
    </source>
</evidence>
<comment type="caution">
    <text evidence="1">The sequence shown here is derived from an EMBL/GenBank/DDBJ whole genome shotgun (WGS) entry which is preliminary data.</text>
</comment>
<reference evidence="1" key="1">
    <citation type="submission" date="2019-12" db="EMBL/GenBank/DDBJ databases">
        <title>Genome sequence of Babesia ovis.</title>
        <authorList>
            <person name="Yamagishi J."/>
            <person name="Sevinc F."/>
            <person name="Xuan X."/>
        </authorList>
    </citation>
    <scope>NUCLEOTIDE SEQUENCE</scope>
    <source>
        <strain evidence="1">Selcuk</strain>
    </source>
</reference>
<proteinExistence type="predicted"/>
<accession>A0A9W5T933</accession>